<feature type="region of interest" description="Disordered" evidence="11">
    <location>
        <begin position="1"/>
        <end position="20"/>
    </location>
</feature>
<keyword evidence="8" id="KW-0406">Ion transport</keyword>
<feature type="transmembrane region" description="Helical" evidence="12">
    <location>
        <begin position="168"/>
        <end position="187"/>
    </location>
</feature>
<dbReference type="AGR" id="Xenbase:XB-GENE-29083131"/>
<evidence type="ECO:0000256" key="2">
    <source>
        <dbReference type="ARBA" id="ARBA00006513"/>
    </source>
</evidence>
<feature type="compositionally biased region" description="Polar residues" evidence="11">
    <location>
        <begin position="1"/>
        <end position="14"/>
    </location>
</feature>
<keyword evidence="10" id="KW-0407">Ion channel</keyword>
<dbReference type="KEGG" id="xtr:100496331"/>
<feature type="transmembrane region" description="Helical" evidence="12">
    <location>
        <begin position="332"/>
        <end position="353"/>
    </location>
</feature>
<name>A0A6I8RVN2_XENTR</name>
<comment type="subcellular location">
    <subcellularLocation>
        <location evidence="1">Cell membrane</location>
        <topology evidence="1">Multi-pass membrane protein</topology>
    </subcellularLocation>
</comment>
<keyword evidence="6" id="KW-0375">Hydrogen ion transport</keyword>
<feature type="transmembrane region" description="Helical" evidence="12">
    <location>
        <begin position="63"/>
        <end position="85"/>
    </location>
</feature>
<feature type="transmembrane region" description="Helical" evidence="12">
    <location>
        <begin position="373"/>
        <end position="395"/>
    </location>
</feature>
<dbReference type="Proteomes" id="UP000008143">
    <property type="component" value="Chromosome 10"/>
</dbReference>
<feature type="transmembrane region" description="Helical" evidence="12">
    <location>
        <begin position="137"/>
        <end position="156"/>
    </location>
</feature>
<dbReference type="PANTHER" id="PTHR21522:SF69">
    <property type="entry name" value="PROTON CHANNEL OTOP2"/>
    <property type="match status" value="1"/>
</dbReference>
<feature type="transmembrane region" description="Helical" evidence="12">
    <location>
        <begin position="30"/>
        <end position="51"/>
    </location>
</feature>
<dbReference type="Bgee" id="ENSXETG00000034990">
    <property type="expression patterns" value="Expressed in liver and 1 other cell type or tissue"/>
</dbReference>
<feature type="transmembrane region" description="Helical" evidence="12">
    <location>
        <begin position="533"/>
        <end position="555"/>
    </location>
</feature>
<reference evidence="15" key="3">
    <citation type="submission" date="2025-04" db="UniProtKB">
        <authorList>
            <consortium name="RefSeq"/>
        </authorList>
    </citation>
    <scope>IDENTIFICATION</scope>
    <source>
        <strain evidence="15">Nigerian</strain>
        <tissue evidence="15">Liver and blood</tissue>
    </source>
</reference>
<dbReference type="GO" id="GO:1902600">
    <property type="term" value="P:proton transmembrane transport"/>
    <property type="evidence" value="ECO:0000318"/>
    <property type="project" value="GO_Central"/>
</dbReference>
<dbReference type="OMA" id="GTMYLRV"/>
<evidence type="ECO:0000256" key="9">
    <source>
        <dbReference type="ARBA" id="ARBA00023136"/>
    </source>
</evidence>
<gene>
    <name evidence="13 15 16" type="primary">LOC100496331</name>
</gene>
<evidence type="ECO:0000256" key="11">
    <source>
        <dbReference type="SAM" id="MobiDB-lite"/>
    </source>
</evidence>
<evidence type="ECO:0000313" key="13">
    <source>
        <dbReference type="Ensembl" id="ENSXETP00000084632"/>
    </source>
</evidence>
<accession>A0A6I8RVN2</accession>
<keyword evidence="4" id="KW-1003">Cell membrane</keyword>
<reference evidence="13" key="1">
    <citation type="journal article" date="2010" name="Science">
        <title>The genome of the Western clawed frog Xenopus tropicalis.</title>
        <authorList>
            <person name="Hellsten U."/>
            <person name="Harland R.M."/>
            <person name="Gilchrist M.J."/>
            <person name="Hendrix D."/>
            <person name="Jurka J."/>
            <person name="Kapitonov V."/>
            <person name="Ovcharenko I."/>
            <person name="Putnam N.H."/>
            <person name="Shu S."/>
            <person name="Taher L."/>
            <person name="Blitz I.L."/>
            <person name="Blumberg B."/>
            <person name="Dichmann D.S."/>
            <person name="Dubchak I."/>
            <person name="Amaya E."/>
            <person name="Detter J.C."/>
            <person name="Fletcher R."/>
            <person name="Gerhard D.S."/>
            <person name="Goodstein D."/>
            <person name="Graves T."/>
            <person name="Grigoriev I.V."/>
            <person name="Grimwood J."/>
            <person name="Kawashima T."/>
            <person name="Lindquist E."/>
            <person name="Lucas S.M."/>
            <person name="Mead P.E."/>
            <person name="Mitros T."/>
            <person name="Ogino H."/>
            <person name="Ohta Y."/>
            <person name="Poliakov A.V."/>
            <person name="Pollet N."/>
            <person name="Robert J."/>
            <person name="Salamov A."/>
            <person name="Sater A.K."/>
            <person name="Schmutz J."/>
            <person name="Terry A."/>
            <person name="Vize P.D."/>
            <person name="Warren W.C."/>
            <person name="Wells D."/>
            <person name="Wills A."/>
            <person name="Wilson R.K."/>
            <person name="Zimmerman L.B."/>
            <person name="Zorn A.M."/>
            <person name="Grainger R."/>
            <person name="Grammer T."/>
            <person name="Khokha M.K."/>
            <person name="Richardson P.M."/>
            <person name="Rokhsar D.S."/>
        </authorList>
    </citation>
    <scope>NUCLEOTIDE SEQUENCE [LARGE SCALE GENOMIC DNA]</scope>
    <source>
        <strain evidence="13">Nigerian</strain>
    </source>
</reference>
<evidence type="ECO:0000256" key="6">
    <source>
        <dbReference type="ARBA" id="ARBA00022781"/>
    </source>
</evidence>
<dbReference type="PANTHER" id="PTHR21522">
    <property type="entry name" value="PROTON CHANNEL OTOP"/>
    <property type="match status" value="1"/>
</dbReference>
<evidence type="ECO:0000256" key="4">
    <source>
        <dbReference type="ARBA" id="ARBA00022475"/>
    </source>
</evidence>
<dbReference type="RefSeq" id="XP_002939616.1">
    <property type="nucleotide sequence ID" value="XM_002939570.5"/>
</dbReference>
<feature type="transmembrane region" description="Helical" evidence="12">
    <location>
        <begin position="407"/>
        <end position="429"/>
    </location>
</feature>
<sequence length="570" mass="64894">METEQGNQSATVAQADSKATHEKWKKGGRLMSGLVGSNVLLFSSTLVTCVFTKEVEIWETDLLIFLGIVLIMCTAWMIFQMYFSWKHKNAILYKDGHAGPIWMRGGIVLFGTGTLIMTVLRIGHAVEYLDCETPMKIIHPVIQAVFIITQTCFLWVSCKHCVQIYKNATRCGLMVLLSINLTLWVIAVTEEARHHTIEIQRYLQSNATLNSSKESEETEEPFSREDIDEYSCSCQSVCKFLPTEYYYLYPFNIEYNLFAAAMLYIMWKNVGRQIDDSGSQRFGLGPGVRKHVPLFGLVTGVSVLVTGLVMFILYEVGREKPANRWLSLTTFYIFHVICLGLMCLANLAGIIIFKLDKRSMDNEKNPSRTLDMALLLGATLAQYGISYYSIIAMIATPPFTVLNCLTLVYSLLMIVQHSLQNVFIIKGLYRLPPIYSHKQTDNNKLPKHQEAIQQGPTQEVDGPHYVTSVLQPQDHPPVPRMSRRATLAAQLKTHLKKRKIMKDIYLFLFLSNIIFWIMPAFGARIMFDTGMEVRFYGFTIWVVITNICLPFGIFYRMHAAASLLELYSMS</sequence>
<evidence type="ECO:0000256" key="3">
    <source>
        <dbReference type="ARBA" id="ARBA00022448"/>
    </source>
</evidence>
<dbReference type="Xenbase" id="XB-GENE-29083131">
    <property type="gene designation" value="LOC100496331"/>
</dbReference>
<keyword evidence="14" id="KW-1185">Reference proteome</keyword>
<dbReference type="AlphaFoldDB" id="A0A6I8RVN2"/>
<keyword evidence="3" id="KW-0813">Transport</keyword>
<proteinExistence type="inferred from homology"/>
<evidence type="ECO:0000313" key="15">
    <source>
        <dbReference type="RefSeq" id="XP_002939616.1"/>
    </source>
</evidence>
<feature type="transmembrane region" description="Helical" evidence="12">
    <location>
        <begin position="253"/>
        <end position="271"/>
    </location>
</feature>
<evidence type="ECO:0000256" key="7">
    <source>
        <dbReference type="ARBA" id="ARBA00022989"/>
    </source>
</evidence>
<dbReference type="OrthoDB" id="6429739at2759"/>
<dbReference type="GeneID" id="100496331"/>
<keyword evidence="5 12" id="KW-0812">Transmembrane</keyword>
<feature type="transmembrane region" description="Helical" evidence="12">
    <location>
        <begin position="504"/>
        <end position="527"/>
    </location>
</feature>
<dbReference type="GeneTree" id="ENSGT00940000156691"/>
<evidence type="ECO:0000256" key="10">
    <source>
        <dbReference type="ARBA" id="ARBA00023303"/>
    </source>
</evidence>
<dbReference type="GO" id="GO:0015252">
    <property type="term" value="F:proton channel activity"/>
    <property type="evidence" value="ECO:0000318"/>
    <property type="project" value="GO_Central"/>
</dbReference>
<dbReference type="InterPro" id="IPR004878">
    <property type="entry name" value="Otopetrin"/>
</dbReference>
<evidence type="ECO:0000313" key="14">
    <source>
        <dbReference type="Proteomes" id="UP000008143"/>
    </source>
</evidence>
<evidence type="ECO:0000256" key="1">
    <source>
        <dbReference type="ARBA" id="ARBA00004651"/>
    </source>
</evidence>
<evidence type="ECO:0000256" key="8">
    <source>
        <dbReference type="ARBA" id="ARBA00023065"/>
    </source>
</evidence>
<evidence type="ECO:0000313" key="16">
    <source>
        <dbReference type="Xenbase" id="XB-GENE-29083131"/>
    </source>
</evidence>
<evidence type="ECO:0000256" key="5">
    <source>
        <dbReference type="ARBA" id="ARBA00022692"/>
    </source>
</evidence>
<dbReference type="Ensembl" id="ENSXETT00000115294">
    <property type="protein sequence ID" value="ENSXETP00000114587"/>
    <property type="gene ID" value="ENSXETG00000034990"/>
</dbReference>
<feature type="transmembrane region" description="Helical" evidence="12">
    <location>
        <begin position="106"/>
        <end position="125"/>
    </location>
</feature>
<dbReference type="GO" id="GO:0005886">
    <property type="term" value="C:plasma membrane"/>
    <property type="evidence" value="ECO:0000318"/>
    <property type="project" value="GO_Central"/>
</dbReference>
<keyword evidence="7 12" id="KW-1133">Transmembrane helix</keyword>
<reference evidence="13" key="2">
    <citation type="submission" date="2020-05" db="UniProtKB">
        <authorList>
            <consortium name="Ensembl"/>
        </authorList>
    </citation>
    <scope>IDENTIFICATION</scope>
</reference>
<protein>
    <submittedName>
        <fullName evidence="13 15">Proton channel OTOP2</fullName>
    </submittedName>
</protein>
<evidence type="ECO:0000256" key="12">
    <source>
        <dbReference type="SAM" id="Phobius"/>
    </source>
</evidence>
<comment type="similarity">
    <text evidence="2">Belongs to the otopetrin family.</text>
</comment>
<dbReference type="Ensembl" id="ENSXETT00000068934">
    <property type="protein sequence ID" value="ENSXETP00000084632"/>
    <property type="gene ID" value="ENSXETG00000034990"/>
</dbReference>
<feature type="transmembrane region" description="Helical" evidence="12">
    <location>
        <begin position="292"/>
        <end position="312"/>
    </location>
</feature>
<organism evidence="13">
    <name type="scientific">Xenopus tropicalis</name>
    <name type="common">Western clawed frog</name>
    <name type="synonym">Silurana tropicalis</name>
    <dbReference type="NCBI Taxonomy" id="8364"/>
    <lineage>
        <taxon>Eukaryota</taxon>
        <taxon>Metazoa</taxon>
        <taxon>Chordata</taxon>
        <taxon>Craniata</taxon>
        <taxon>Vertebrata</taxon>
        <taxon>Euteleostomi</taxon>
        <taxon>Amphibia</taxon>
        <taxon>Batrachia</taxon>
        <taxon>Anura</taxon>
        <taxon>Pipoidea</taxon>
        <taxon>Pipidae</taxon>
        <taxon>Xenopodinae</taxon>
        <taxon>Xenopus</taxon>
        <taxon>Silurana</taxon>
    </lineage>
</organism>
<dbReference type="Pfam" id="PF03189">
    <property type="entry name" value="Otopetrin"/>
    <property type="match status" value="2"/>
</dbReference>
<keyword evidence="9 12" id="KW-0472">Membrane</keyword>